<protein>
    <submittedName>
        <fullName evidence="1">DNA repair protein MmcB-related protein</fullName>
    </submittedName>
</protein>
<proteinExistence type="predicted"/>
<name>A0A3L7J882_9HYPH</name>
<dbReference type="EMBL" id="RCWN01000001">
    <property type="protein sequence ID" value="RLQ86873.1"/>
    <property type="molecule type" value="Genomic_DNA"/>
</dbReference>
<keyword evidence="2" id="KW-1185">Reference proteome</keyword>
<evidence type="ECO:0000313" key="1">
    <source>
        <dbReference type="EMBL" id="RLQ86873.1"/>
    </source>
</evidence>
<gene>
    <name evidence="1" type="ORF">D8780_00315</name>
</gene>
<dbReference type="PIRSF" id="PIRSF031796">
    <property type="entry name" value="UPC031796"/>
    <property type="match status" value="1"/>
</dbReference>
<evidence type="ECO:0000313" key="2">
    <source>
        <dbReference type="Proteomes" id="UP000281094"/>
    </source>
</evidence>
<dbReference type="Proteomes" id="UP000281094">
    <property type="component" value="Unassembled WGS sequence"/>
</dbReference>
<dbReference type="Pfam" id="PF06319">
    <property type="entry name" value="MmcB-like"/>
    <property type="match status" value="1"/>
</dbReference>
<comment type="caution">
    <text evidence="1">The sequence shown here is derived from an EMBL/GenBank/DDBJ whole genome shotgun (WGS) entry which is preliminary data.</text>
</comment>
<dbReference type="InterPro" id="IPR009394">
    <property type="entry name" value="MmcB-like"/>
</dbReference>
<organism evidence="1 2">
    <name type="scientific">Notoacmeibacter ruber</name>
    <dbReference type="NCBI Taxonomy" id="2670375"/>
    <lineage>
        <taxon>Bacteria</taxon>
        <taxon>Pseudomonadati</taxon>
        <taxon>Pseudomonadota</taxon>
        <taxon>Alphaproteobacteria</taxon>
        <taxon>Hyphomicrobiales</taxon>
        <taxon>Notoacmeibacteraceae</taxon>
        <taxon>Notoacmeibacter</taxon>
    </lineage>
</organism>
<accession>A0A3L7J882</accession>
<dbReference type="AlphaFoldDB" id="A0A3L7J882"/>
<sequence length="170" mass="18895">MSVVSPLRFAHPLADRRQSDRAMLVRRGVQRLCVDLGAAALPEVMLRGGRRADLLILTAKQEFWIVEIKTSVEDLRSDHKWPDYRAHCDRLFFATHPAVPADIFPEDAGFILSDGHGAEVLRDAPCHKLASATRKSLLQRFARLAANRLMMAEMAGIDVPGLGLDELDGQ</sequence>
<dbReference type="RefSeq" id="WP_121643842.1">
    <property type="nucleotide sequence ID" value="NZ_RCWN01000001.1"/>
</dbReference>
<reference evidence="1 2" key="1">
    <citation type="submission" date="2018-10" db="EMBL/GenBank/DDBJ databases">
        <title>Notoacmeibacter sp. M2BS9Y-3-1, whole genome shotgun sequence.</title>
        <authorList>
            <person name="Tuo L."/>
        </authorList>
    </citation>
    <scope>NUCLEOTIDE SEQUENCE [LARGE SCALE GENOMIC DNA]</scope>
    <source>
        <strain evidence="1 2">M2BS9Y-3-1</strain>
    </source>
</reference>